<organism evidence="2 3">
    <name type="scientific">Mycena rosella</name>
    <name type="common">Pink bonnet</name>
    <name type="synonym">Agaricus rosellus</name>
    <dbReference type="NCBI Taxonomy" id="1033263"/>
    <lineage>
        <taxon>Eukaryota</taxon>
        <taxon>Fungi</taxon>
        <taxon>Dikarya</taxon>
        <taxon>Basidiomycota</taxon>
        <taxon>Agaricomycotina</taxon>
        <taxon>Agaricomycetes</taxon>
        <taxon>Agaricomycetidae</taxon>
        <taxon>Agaricales</taxon>
        <taxon>Marasmiineae</taxon>
        <taxon>Mycenaceae</taxon>
        <taxon>Mycena</taxon>
    </lineage>
</organism>
<proteinExistence type="predicted"/>
<keyword evidence="3" id="KW-1185">Reference proteome</keyword>
<dbReference type="AlphaFoldDB" id="A0AAD7DC94"/>
<feature type="compositionally biased region" description="Acidic residues" evidence="1">
    <location>
        <begin position="36"/>
        <end position="52"/>
    </location>
</feature>
<reference evidence="2" key="1">
    <citation type="submission" date="2023-03" db="EMBL/GenBank/DDBJ databases">
        <title>Massive genome expansion in bonnet fungi (Mycena s.s.) driven by repeated elements and novel gene families across ecological guilds.</title>
        <authorList>
            <consortium name="Lawrence Berkeley National Laboratory"/>
            <person name="Harder C.B."/>
            <person name="Miyauchi S."/>
            <person name="Viragh M."/>
            <person name="Kuo A."/>
            <person name="Thoen E."/>
            <person name="Andreopoulos B."/>
            <person name="Lu D."/>
            <person name="Skrede I."/>
            <person name="Drula E."/>
            <person name="Henrissat B."/>
            <person name="Morin E."/>
            <person name="Kohler A."/>
            <person name="Barry K."/>
            <person name="LaButti K."/>
            <person name="Morin E."/>
            <person name="Salamov A."/>
            <person name="Lipzen A."/>
            <person name="Mereny Z."/>
            <person name="Hegedus B."/>
            <person name="Baldrian P."/>
            <person name="Stursova M."/>
            <person name="Weitz H."/>
            <person name="Taylor A."/>
            <person name="Grigoriev I.V."/>
            <person name="Nagy L.G."/>
            <person name="Martin F."/>
            <person name="Kauserud H."/>
        </authorList>
    </citation>
    <scope>NUCLEOTIDE SEQUENCE</scope>
    <source>
        <strain evidence="2">CBHHK067</strain>
    </source>
</reference>
<evidence type="ECO:0000313" key="2">
    <source>
        <dbReference type="EMBL" id="KAJ7688273.1"/>
    </source>
</evidence>
<gene>
    <name evidence="2" type="ORF">B0H17DRAFT_1135728</name>
</gene>
<sequence length="504" mass="54518">MPVPMLTPISILMSHAFDFAAALIKLVVLEHKGADEDHEDSDDKSDEPDDTATDGLGGHVLPLAARPNCVNNVSLPPIPDCVLPPSLECAPGVDAIAFSTPLAARPNRVDDASLPPIPDCASPPSFECTHGVDGIAPSSPDDVDDFVVPLPAAPDPWNDVANASPHPRTRTALDDMHAGKKLQTHSHYNQAAKHVRKIEKEGHAPRTSTLHKHTRTLHATALRVAVDAITFPAAHGAYAAKVESPNEKWGSKKPRPLKELVHMGFDVVKWNSYDTRPLVDAHGRIFAVLGMTAAFSAAMRRHQRGLFAVINIGLFYRKGQTIPSALRVDPQYTGIAERLLGSTAIQCMAAFLPLHCGHPASTNTTASTTRHSMPIYPVSPTTSNAQYFLQSAGEFDATRSRHLVLWDLKLAVELPHGALILLLSATIAHLNVPVRTKETRISFTQFTAGGLIHYVDNGFCTEGQLAQEDEAKFARMAEAKGVCWEMGLGLLSTIDELLEIIAEE</sequence>
<feature type="region of interest" description="Disordered" evidence="1">
    <location>
        <begin position="35"/>
        <end position="57"/>
    </location>
</feature>
<protein>
    <submittedName>
        <fullName evidence="2">Uncharacterized protein</fullName>
    </submittedName>
</protein>
<evidence type="ECO:0000256" key="1">
    <source>
        <dbReference type="SAM" id="MobiDB-lite"/>
    </source>
</evidence>
<comment type="caution">
    <text evidence="2">The sequence shown here is derived from an EMBL/GenBank/DDBJ whole genome shotgun (WGS) entry which is preliminary data.</text>
</comment>
<dbReference type="Proteomes" id="UP001221757">
    <property type="component" value="Unassembled WGS sequence"/>
</dbReference>
<name>A0AAD7DC94_MYCRO</name>
<dbReference type="EMBL" id="JARKIE010000080">
    <property type="protein sequence ID" value="KAJ7688273.1"/>
    <property type="molecule type" value="Genomic_DNA"/>
</dbReference>
<evidence type="ECO:0000313" key="3">
    <source>
        <dbReference type="Proteomes" id="UP001221757"/>
    </source>
</evidence>
<accession>A0AAD7DC94</accession>